<evidence type="ECO:0000259" key="5">
    <source>
        <dbReference type="Pfam" id="PF00171"/>
    </source>
</evidence>
<dbReference type="PROSITE" id="PS00687">
    <property type="entry name" value="ALDEHYDE_DEHYDR_GLU"/>
    <property type="match status" value="1"/>
</dbReference>
<protein>
    <submittedName>
        <fullName evidence="6">Aldehyde dehydrogenase</fullName>
    </submittedName>
</protein>
<evidence type="ECO:0000256" key="4">
    <source>
        <dbReference type="RuleBase" id="RU003345"/>
    </source>
</evidence>
<dbReference type="InterPro" id="IPR016163">
    <property type="entry name" value="Ald_DH_C"/>
</dbReference>
<dbReference type="InterPro" id="IPR015590">
    <property type="entry name" value="Aldehyde_DH_dom"/>
</dbReference>
<evidence type="ECO:0000256" key="1">
    <source>
        <dbReference type="ARBA" id="ARBA00009986"/>
    </source>
</evidence>
<dbReference type="Pfam" id="PF00171">
    <property type="entry name" value="Aldedh"/>
    <property type="match status" value="1"/>
</dbReference>
<comment type="caution">
    <text evidence="6">The sequence shown here is derived from an EMBL/GenBank/DDBJ whole genome shotgun (WGS) entry which is preliminary data.</text>
</comment>
<feature type="active site" evidence="3">
    <location>
        <position position="250"/>
    </location>
</feature>
<evidence type="ECO:0000313" key="6">
    <source>
        <dbReference type="EMBL" id="MFF3574794.1"/>
    </source>
</evidence>
<keyword evidence="7" id="KW-1185">Reference proteome</keyword>
<reference evidence="6 7" key="1">
    <citation type="submission" date="2024-10" db="EMBL/GenBank/DDBJ databases">
        <title>The Natural Products Discovery Center: Release of the First 8490 Sequenced Strains for Exploring Actinobacteria Biosynthetic Diversity.</title>
        <authorList>
            <person name="Kalkreuter E."/>
            <person name="Kautsar S.A."/>
            <person name="Yang D."/>
            <person name="Bader C.D."/>
            <person name="Teijaro C.N."/>
            <person name="Fluegel L."/>
            <person name="Davis C.M."/>
            <person name="Simpson J.R."/>
            <person name="Lauterbach L."/>
            <person name="Steele A.D."/>
            <person name="Gui C."/>
            <person name="Meng S."/>
            <person name="Li G."/>
            <person name="Viehrig K."/>
            <person name="Ye F."/>
            <person name="Su P."/>
            <person name="Kiefer A.F."/>
            <person name="Nichols A."/>
            <person name="Cepeda A.J."/>
            <person name="Yan W."/>
            <person name="Fan B."/>
            <person name="Jiang Y."/>
            <person name="Adhikari A."/>
            <person name="Zheng C.-J."/>
            <person name="Schuster L."/>
            <person name="Cowan T.M."/>
            <person name="Smanski M.J."/>
            <person name="Chevrette M.G."/>
            <person name="De Carvalho L.P.S."/>
            <person name="Shen B."/>
        </authorList>
    </citation>
    <scope>NUCLEOTIDE SEQUENCE [LARGE SCALE GENOMIC DNA]</scope>
    <source>
        <strain evidence="6 7">NPDC002593</strain>
    </source>
</reference>
<dbReference type="PANTHER" id="PTHR42804:SF1">
    <property type="entry name" value="ALDEHYDE DEHYDROGENASE-RELATED"/>
    <property type="match status" value="1"/>
</dbReference>
<dbReference type="Gene3D" id="3.40.605.10">
    <property type="entry name" value="Aldehyde Dehydrogenase, Chain A, domain 1"/>
    <property type="match status" value="1"/>
</dbReference>
<name>A0ABW6SEX2_9NOCA</name>
<evidence type="ECO:0000313" key="7">
    <source>
        <dbReference type="Proteomes" id="UP001601992"/>
    </source>
</evidence>
<evidence type="ECO:0000256" key="2">
    <source>
        <dbReference type="ARBA" id="ARBA00023002"/>
    </source>
</evidence>
<sequence length="478" mass="48681">MHDYDGAYISGKWRSGTGERIAVCSPADGSILGHVTAATTGDVDAAVDAARQAGTSGPWASTTAAERAAAIGRLADEVQARSGVLADLVSAEVGSPRKWASFGQIGVTTGVLRTYQKITEDFVFEDTRPSATGGQVLVQRLPVGVVGAILPWNAPLFTAALKLAPALAAGCTVVLKPSPEAPLAVSMFTEAVEAAGLPDGVINIVSGDVATGEALVSHPGVDKISFTGSTAAGKKIGAACAADVRRCVLELGGKSAAIVLDDVVLDEETVGGLVTGVMANNGQICVAQTRILVPGSRYGEVVGALEAAVGRMKIGDPADRGTQIGPVINRAARDRIEAVVARAQSGGARIVTGGVRPDGLDSGWFIAPTIVADVDNGAEIARTELFGPVAVVIAYRDDDDAVAQANDSDYGLAAAVWSADRARAARIAARLRVGSVSINSPGPIDFGSPFGGFKQSGIGREGGPEGIDGFVESRSIIF</sequence>
<dbReference type="Proteomes" id="UP001601992">
    <property type="component" value="Unassembled WGS sequence"/>
</dbReference>
<proteinExistence type="inferred from homology"/>
<dbReference type="InterPro" id="IPR016162">
    <property type="entry name" value="Ald_DH_N"/>
</dbReference>
<dbReference type="CDD" id="cd07139">
    <property type="entry name" value="ALDH_AldA-Rv0768"/>
    <property type="match status" value="1"/>
</dbReference>
<comment type="similarity">
    <text evidence="1 4">Belongs to the aldehyde dehydrogenase family.</text>
</comment>
<feature type="domain" description="Aldehyde dehydrogenase" evidence="5">
    <location>
        <begin position="13"/>
        <end position="475"/>
    </location>
</feature>
<accession>A0ABW6SEX2</accession>
<dbReference type="RefSeq" id="WP_040822756.1">
    <property type="nucleotide sequence ID" value="NZ_JBIAQY010000031.1"/>
</dbReference>
<dbReference type="PANTHER" id="PTHR42804">
    <property type="entry name" value="ALDEHYDE DEHYDROGENASE"/>
    <property type="match status" value="1"/>
</dbReference>
<dbReference type="EMBL" id="JBIAQY010000031">
    <property type="protein sequence ID" value="MFF3574794.1"/>
    <property type="molecule type" value="Genomic_DNA"/>
</dbReference>
<dbReference type="SUPFAM" id="SSF53720">
    <property type="entry name" value="ALDH-like"/>
    <property type="match status" value="1"/>
</dbReference>
<dbReference type="InterPro" id="IPR016161">
    <property type="entry name" value="Ald_DH/histidinol_DH"/>
</dbReference>
<evidence type="ECO:0000256" key="3">
    <source>
        <dbReference type="PROSITE-ProRule" id="PRU10007"/>
    </source>
</evidence>
<dbReference type="InterPro" id="IPR029510">
    <property type="entry name" value="Ald_DH_CS_GLU"/>
</dbReference>
<gene>
    <name evidence="6" type="ORF">ACFYXQ_44315</name>
</gene>
<dbReference type="Gene3D" id="3.40.309.10">
    <property type="entry name" value="Aldehyde Dehydrogenase, Chain A, domain 2"/>
    <property type="match status" value="1"/>
</dbReference>
<organism evidence="6 7">
    <name type="scientific">Nocardia jiangxiensis</name>
    <dbReference type="NCBI Taxonomy" id="282685"/>
    <lineage>
        <taxon>Bacteria</taxon>
        <taxon>Bacillati</taxon>
        <taxon>Actinomycetota</taxon>
        <taxon>Actinomycetes</taxon>
        <taxon>Mycobacteriales</taxon>
        <taxon>Nocardiaceae</taxon>
        <taxon>Nocardia</taxon>
    </lineage>
</organism>
<keyword evidence="2 4" id="KW-0560">Oxidoreductase</keyword>